<dbReference type="EMBL" id="SIYF01000317">
    <property type="protein sequence ID" value="TKK78872.1"/>
    <property type="molecule type" value="Genomic_DNA"/>
</dbReference>
<dbReference type="EMBL" id="PZZH01000001">
    <property type="protein sequence ID" value="PTN77919.1"/>
    <property type="molecule type" value="Genomic_DNA"/>
</dbReference>
<proteinExistence type="predicted"/>
<dbReference type="Proteomes" id="UP001221642">
    <property type="component" value="Chromosome"/>
</dbReference>
<dbReference type="RefSeq" id="WP_002369241.1">
    <property type="nucleotide sequence ID" value="NZ_AP018538.1"/>
</dbReference>
<evidence type="ECO:0000313" key="12">
    <source>
        <dbReference type="Proteomes" id="UP001221642"/>
    </source>
</evidence>
<evidence type="ECO:0000313" key="6">
    <source>
        <dbReference type="EMBL" id="WEH21024.1"/>
    </source>
</evidence>
<evidence type="ECO:0000313" key="7">
    <source>
        <dbReference type="EMBL" id="WER41485.1"/>
    </source>
</evidence>
<dbReference type="EMBL" id="CP060804">
    <property type="protein sequence ID" value="QNP38066.1"/>
    <property type="molecule type" value="Genomic_DNA"/>
</dbReference>
<evidence type="ECO:0000313" key="10">
    <source>
        <dbReference type="Proteomes" id="UP000305511"/>
    </source>
</evidence>
<feature type="transmembrane region" description="Helical" evidence="1">
    <location>
        <begin position="75"/>
        <end position="94"/>
    </location>
</feature>
<keyword evidence="1" id="KW-1133">Transmembrane helix</keyword>
<gene>
    <name evidence="2" type="ORF">DAI13_09185</name>
    <name evidence="5" type="ORF">EY666_12445</name>
    <name evidence="3" type="ORF">H9Q64_01860</name>
    <name evidence="4" type="ORF">NCTC13379_02007</name>
    <name evidence="7" type="ORF">P0083_09010</name>
    <name evidence="6" type="ORF">P0D81_07985</name>
</gene>
<evidence type="ECO:0000313" key="3">
    <source>
        <dbReference type="EMBL" id="QNP38066.1"/>
    </source>
</evidence>
<name>A0A1G1SCW8_ENTFL</name>
<evidence type="ECO:0000313" key="5">
    <source>
        <dbReference type="EMBL" id="TKK78872.1"/>
    </source>
</evidence>
<dbReference type="EMBL" id="CP119159">
    <property type="protein sequence ID" value="WEH21024.1"/>
    <property type="molecule type" value="Genomic_DNA"/>
</dbReference>
<keyword evidence="1" id="KW-0472">Membrane</keyword>
<evidence type="ECO:0000313" key="4">
    <source>
        <dbReference type="EMBL" id="STP66210.1"/>
    </source>
</evidence>
<evidence type="ECO:0000313" key="8">
    <source>
        <dbReference type="Proteomes" id="UP000244140"/>
    </source>
</evidence>
<evidence type="ECO:0000256" key="1">
    <source>
        <dbReference type="SAM" id="Phobius"/>
    </source>
</evidence>
<dbReference type="EMBL" id="CP119528">
    <property type="protein sequence ID" value="WER41485.1"/>
    <property type="molecule type" value="Genomic_DNA"/>
</dbReference>
<dbReference type="Proteomes" id="UP001222182">
    <property type="component" value="Chromosome"/>
</dbReference>
<dbReference type="EMBL" id="UGIX01000001">
    <property type="protein sequence ID" value="STP66210.1"/>
    <property type="molecule type" value="Genomic_DNA"/>
</dbReference>
<sequence>MSAKEKTMKYGLVGLFLGILLLAHLDLLAENLSYLLLGLLLLLVAYLILVKKFYFFSNLIPKNTTDINLGKKYGTASGIGSLVIGIILIILGLFL</sequence>
<reference evidence="7 13" key="6">
    <citation type="submission" date="2023-03" db="EMBL/GenBank/DDBJ databases">
        <title>Complete genome sequence of an Enterococcus faecalis urinary isolate.</title>
        <authorList>
            <person name="Brauer A.L."/>
            <person name="Armbruster C.E."/>
        </authorList>
    </citation>
    <scope>NUCLEOTIDE SEQUENCE [LARGE SCALE GENOMIC DNA]</scope>
    <source>
        <strain evidence="7 13">3143</strain>
    </source>
</reference>
<dbReference type="Proteomes" id="UP000516122">
    <property type="component" value="Chromosome"/>
</dbReference>
<evidence type="ECO:0000313" key="2">
    <source>
        <dbReference type="EMBL" id="PTN77919.1"/>
    </source>
</evidence>
<dbReference type="AlphaFoldDB" id="A0A1G1SCW8"/>
<organism evidence="5 10">
    <name type="scientific">Enterococcus faecalis</name>
    <name type="common">Streptococcus faecalis</name>
    <dbReference type="NCBI Taxonomy" id="1351"/>
    <lineage>
        <taxon>Bacteria</taxon>
        <taxon>Bacillati</taxon>
        <taxon>Bacillota</taxon>
        <taxon>Bacilli</taxon>
        <taxon>Lactobacillales</taxon>
        <taxon>Enterococcaceae</taxon>
        <taxon>Enterococcus</taxon>
    </lineage>
</organism>
<feature type="transmembrane region" description="Helical" evidence="1">
    <location>
        <begin position="35"/>
        <end position="54"/>
    </location>
</feature>
<reference evidence="6 12" key="5">
    <citation type="submission" date="2023-02" db="EMBL/GenBank/DDBJ databases">
        <title>Results of the 2020 Genomic Proficiency Test for the network of European Union Reference Laboratory for Antimicrobial Resistance assessing whole genome sequencing capacities.</title>
        <authorList>
            <person name="Hoffmann M."/>
            <person name="Luo Y."/>
            <person name="Sorensen L.H."/>
            <person name="Pedersen S.K."/>
            <person name="Hendriksen R.S."/>
        </authorList>
    </citation>
    <scope>NUCLEOTIDE SEQUENCE [LARGE SCALE GENOMIC DNA]</scope>
    <source>
        <strain evidence="6 12">GENOMIC22-006</strain>
    </source>
</reference>
<reference evidence="3 11" key="4">
    <citation type="submission" date="2020-08" db="EMBL/GenBank/DDBJ databases">
        <title>Enterococcus faecalis SF28073 genome assembly.</title>
        <authorList>
            <person name="Duerkop B.A."/>
            <person name="Johnson C.N."/>
        </authorList>
    </citation>
    <scope>NUCLEOTIDE SEQUENCE [LARGE SCALE GENOMIC DNA]</scope>
    <source>
        <strain evidence="3 11">SF28073</strain>
    </source>
</reference>
<accession>A0A1G1SCW8</accession>
<reference evidence="4 9" key="2">
    <citation type="submission" date="2018-06" db="EMBL/GenBank/DDBJ databases">
        <authorList>
            <consortium name="Pathogen Informatics"/>
            <person name="Doyle S."/>
        </authorList>
    </citation>
    <scope>NUCLEOTIDE SEQUENCE [LARGE SCALE GENOMIC DNA]</scope>
    <source>
        <strain evidence="4 9">NCTC13379</strain>
    </source>
</reference>
<dbReference type="Proteomes" id="UP000244140">
    <property type="component" value="Unassembled WGS sequence"/>
</dbReference>
<reference evidence="2 8" key="1">
    <citation type="submission" date="2018-04" db="EMBL/GenBank/DDBJ databases">
        <authorList>
            <person name="Van Tyne D."/>
        </authorList>
    </citation>
    <scope>NUCLEOTIDE SEQUENCE [LARGE SCALE GENOMIC DNA]</scope>
    <source>
        <strain evidence="2 8">B2535</strain>
    </source>
</reference>
<reference evidence="5 10" key="3">
    <citation type="submission" date="2019-02" db="EMBL/GenBank/DDBJ databases">
        <title>Bacteria dissemination in different level of health care in South Africa: the effectiveness of infections prevention and control.</title>
        <authorList>
            <person name="Shobo C."/>
            <person name="Amoako D.G."/>
            <person name="Allam M."/>
            <person name="Ismail A."/>
            <person name="Bester L.A."/>
            <person name="Essack S.Y."/>
        </authorList>
    </citation>
    <scope>NUCLEOTIDE SEQUENCE [LARGE SCALE GENOMIC DNA]</scope>
    <source>
        <strain evidence="5 10">2SIL2</strain>
    </source>
</reference>
<protein>
    <submittedName>
        <fullName evidence="5">Uncharacterized protein</fullName>
    </submittedName>
</protein>
<evidence type="ECO:0000313" key="13">
    <source>
        <dbReference type="Proteomes" id="UP001222182"/>
    </source>
</evidence>
<dbReference type="Proteomes" id="UP000254396">
    <property type="component" value="Unassembled WGS sequence"/>
</dbReference>
<evidence type="ECO:0000313" key="11">
    <source>
        <dbReference type="Proteomes" id="UP000516122"/>
    </source>
</evidence>
<evidence type="ECO:0000313" key="9">
    <source>
        <dbReference type="Proteomes" id="UP000254396"/>
    </source>
</evidence>
<dbReference type="Proteomes" id="UP000305511">
    <property type="component" value="Unassembled WGS sequence"/>
</dbReference>
<keyword evidence="1" id="KW-0812">Transmembrane</keyword>